<dbReference type="GO" id="GO:0003677">
    <property type="term" value="F:DNA binding"/>
    <property type="evidence" value="ECO:0007669"/>
    <property type="project" value="UniProtKB-UniRule"/>
</dbReference>
<dbReference type="Pfam" id="PF14716">
    <property type="entry name" value="HHH_8"/>
    <property type="match status" value="1"/>
</dbReference>
<dbReference type="GO" id="GO:0000727">
    <property type="term" value="P:double-strand break repair via break-induced replication"/>
    <property type="evidence" value="ECO:0007669"/>
    <property type="project" value="UniProtKB-UniRule"/>
</dbReference>
<dbReference type="FunFam" id="1.10.150.110:FF:000001">
    <property type="entry name" value="Putative Crossover junction endonuclease MUS81"/>
    <property type="match status" value="1"/>
</dbReference>
<dbReference type="Gene3D" id="1.10.10.10">
    <property type="entry name" value="Winged helix-like DNA-binding domain superfamily/Winged helix DNA-binding domain"/>
    <property type="match status" value="1"/>
</dbReference>
<dbReference type="OrthoDB" id="5963188at2759"/>
<evidence type="ECO:0000313" key="19">
    <source>
        <dbReference type="Proteomes" id="UP001139887"/>
    </source>
</evidence>
<dbReference type="InterPro" id="IPR006166">
    <property type="entry name" value="ERCC4_domain"/>
</dbReference>
<dbReference type="SUPFAM" id="SSF52980">
    <property type="entry name" value="Restriction endonuclease-like"/>
    <property type="match status" value="1"/>
</dbReference>
<dbReference type="CDD" id="cd20074">
    <property type="entry name" value="XPF_nuclease_Mus81"/>
    <property type="match status" value="1"/>
</dbReference>
<dbReference type="InterPro" id="IPR042530">
    <property type="entry name" value="EME1/EME2_C"/>
</dbReference>
<name>A0A9W8I4T8_9FUNG</name>
<evidence type="ECO:0000256" key="7">
    <source>
        <dbReference type="ARBA" id="ARBA00022759"/>
    </source>
</evidence>
<gene>
    <name evidence="18" type="primary">MUS81</name>
    <name evidence="18" type="ORF">IWW36_004401</name>
</gene>
<organism evidence="18 19">
    <name type="scientific">Coemansia brasiliensis</name>
    <dbReference type="NCBI Taxonomy" id="2650707"/>
    <lineage>
        <taxon>Eukaryota</taxon>
        <taxon>Fungi</taxon>
        <taxon>Fungi incertae sedis</taxon>
        <taxon>Zoopagomycota</taxon>
        <taxon>Kickxellomycotina</taxon>
        <taxon>Kickxellomycetes</taxon>
        <taxon>Kickxellales</taxon>
        <taxon>Kickxellaceae</taxon>
        <taxon>Coemansia</taxon>
    </lineage>
</organism>
<dbReference type="GO" id="GO:0008821">
    <property type="term" value="F:crossover junction DNA endonuclease activity"/>
    <property type="evidence" value="ECO:0007669"/>
    <property type="project" value="UniProtKB-UniRule"/>
</dbReference>
<evidence type="ECO:0000256" key="10">
    <source>
        <dbReference type="ARBA" id="ARBA00022842"/>
    </source>
</evidence>
<evidence type="ECO:0000256" key="13">
    <source>
        <dbReference type="ARBA" id="ARBA00023242"/>
    </source>
</evidence>
<dbReference type="InterPro" id="IPR011335">
    <property type="entry name" value="Restrct_endonuc-II-like"/>
</dbReference>
<dbReference type="InterPro" id="IPR010996">
    <property type="entry name" value="HHH_MUS81"/>
</dbReference>
<feature type="domain" description="ERCC4" evidence="17">
    <location>
        <begin position="322"/>
        <end position="424"/>
    </location>
</feature>
<dbReference type="EC" id="3.1.22.-" evidence="16"/>
<evidence type="ECO:0000256" key="5">
    <source>
        <dbReference type="ARBA" id="ARBA00022722"/>
    </source>
</evidence>
<keyword evidence="11 16" id="KW-0233">DNA recombination</keyword>
<comment type="cofactor">
    <cofactor evidence="1 16">
        <name>Mg(2+)</name>
        <dbReference type="ChEBI" id="CHEBI:18420"/>
    </cofactor>
</comment>
<evidence type="ECO:0000256" key="11">
    <source>
        <dbReference type="ARBA" id="ARBA00023172"/>
    </source>
</evidence>
<dbReference type="SUPFAM" id="SSF47802">
    <property type="entry name" value="DNA polymerase beta, N-terminal domain-like"/>
    <property type="match status" value="1"/>
</dbReference>
<dbReference type="InterPro" id="IPR036388">
    <property type="entry name" value="WH-like_DNA-bd_sf"/>
</dbReference>
<dbReference type="SMART" id="SM00891">
    <property type="entry name" value="ERCC4"/>
    <property type="match status" value="1"/>
</dbReference>
<comment type="subcellular location">
    <subcellularLocation>
        <location evidence="2 16">Nucleus</location>
    </subcellularLocation>
</comment>
<keyword evidence="5 16" id="KW-0540">Nuclease</keyword>
<evidence type="ECO:0000256" key="6">
    <source>
        <dbReference type="ARBA" id="ARBA00022723"/>
    </source>
</evidence>
<evidence type="ECO:0000313" key="18">
    <source>
        <dbReference type="EMBL" id="KAJ2846336.1"/>
    </source>
</evidence>
<evidence type="ECO:0000256" key="2">
    <source>
        <dbReference type="ARBA" id="ARBA00004123"/>
    </source>
</evidence>
<keyword evidence="8 16" id="KW-0227">DNA damage</keyword>
<keyword evidence="6 16" id="KW-0479">Metal-binding</keyword>
<dbReference type="GO" id="GO:0031297">
    <property type="term" value="P:replication fork processing"/>
    <property type="evidence" value="ECO:0007669"/>
    <property type="project" value="UniProtKB-ARBA"/>
</dbReference>
<dbReference type="Gene3D" id="3.40.50.10130">
    <property type="match status" value="1"/>
</dbReference>
<dbReference type="GO" id="GO:0006308">
    <property type="term" value="P:DNA catabolic process"/>
    <property type="evidence" value="ECO:0007669"/>
    <property type="project" value="UniProtKB-UniRule"/>
</dbReference>
<evidence type="ECO:0000256" key="8">
    <source>
        <dbReference type="ARBA" id="ARBA00022763"/>
    </source>
</evidence>
<dbReference type="EMBL" id="JANBUW010000565">
    <property type="protein sequence ID" value="KAJ2846336.1"/>
    <property type="molecule type" value="Genomic_DNA"/>
</dbReference>
<dbReference type="InterPro" id="IPR033309">
    <property type="entry name" value="Mus81"/>
</dbReference>
<dbReference type="InterPro" id="IPR047416">
    <property type="entry name" value="XPF_nuclease_Mus81"/>
</dbReference>
<keyword evidence="7 16" id="KW-0255">Endonuclease</keyword>
<comment type="subunit">
    <text evidence="16">Interacts with EME1.</text>
</comment>
<dbReference type="Pfam" id="PF02732">
    <property type="entry name" value="ERCC4"/>
    <property type="match status" value="1"/>
</dbReference>
<dbReference type="CDD" id="cd21036">
    <property type="entry name" value="WH_MUS81"/>
    <property type="match status" value="1"/>
</dbReference>
<keyword evidence="19" id="KW-1185">Reference proteome</keyword>
<sequence length="603" mass="66707">MTTEEESECANPLFLKWINQWYEEARASNNKTQYTLKKALTSLQRYPLPIANPQDTTQLQGIGQGIANKLAKKLASWRKENGIAEPAAESTIAPGNASVEASTSSSSRPKAQRLYVPRYRSGAFALLIGLFKTYCLYGPDYFIPKNELISLCEPYTDTPFHVSGSASYGGGPGYSQHTAWSGMKTLEAKSLAERQGGVKFCITEDGVDIAKKVFEVLRSRNELSEEDKQMLMQFTSRQQQQQQATSPLSSDIAEFTDSNGLAQKSMAGESIRPHVIPASRTSSAASFSRQSSAASFSRQSSAGVGIEQAELTCYPAGSYDIVLVIDNREVHSSADRALIERELENEGTKVEIRPLTVGDYLWIARAKSSSTYKHFPDIVLDYVVERKRMDDLCASIRDGRYREQHSRIHASGFTNVFYVVEGNDPDAVSRLGEAAVNSALSRVQIHHGFHLKRPQTFEATLRLLKQISETLQDSLADIYAIPDHLIGHRGFSELKKSLQLQFPHLSLAMTFDAYDVVSNKSASLSVGEIYLRMLMTLRGVSADKALSIGSRYQTVQQLIDVLESEDGAKTIGELNINGTCRKIGPALAKKLDQFWTADSFDTT</sequence>
<evidence type="ECO:0000256" key="4">
    <source>
        <dbReference type="ARBA" id="ARBA00017114"/>
    </source>
</evidence>
<dbReference type="InterPro" id="IPR047417">
    <property type="entry name" value="WHD_MUS81"/>
</dbReference>
<evidence type="ECO:0000256" key="15">
    <source>
        <dbReference type="ARBA" id="ARBA00058015"/>
    </source>
</evidence>
<evidence type="ECO:0000256" key="3">
    <source>
        <dbReference type="ARBA" id="ARBA00010015"/>
    </source>
</evidence>
<dbReference type="InterPro" id="IPR027421">
    <property type="entry name" value="DNA_pol_lamdba_lyase_dom_sf"/>
</dbReference>
<comment type="similarity">
    <text evidence="3 16">Belongs to the XPF family.</text>
</comment>
<evidence type="ECO:0000256" key="16">
    <source>
        <dbReference type="RuleBase" id="RU369042"/>
    </source>
</evidence>
<evidence type="ECO:0000256" key="14">
    <source>
        <dbReference type="ARBA" id="ARBA00023254"/>
    </source>
</evidence>
<evidence type="ECO:0000259" key="17">
    <source>
        <dbReference type="SMART" id="SM00891"/>
    </source>
</evidence>
<proteinExistence type="inferred from homology"/>
<dbReference type="GO" id="GO:0005634">
    <property type="term" value="C:nucleus"/>
    <property type="evidence" value="ECO:0007669"/>
    <property type="project" value="UniProtKB-SubCell"/>
</dbReference>
<keyword evidence="10 16" id="KW-0460">Magnesium</keyword>
<dbReference type="Gene3D" id="1.10.150.670">
    <property type="entry name" value="Crossover junction endonuclease EME1, DNA-binding domain"/>
    <property type="match status" value="1"/>
</dbReference>
<dbReference type="PANTHER" id="PTHR13451:SF0">
    <property type="entry name" value="CROSSOVER JUNCTION ENDONUCLEASE MUS81"/>
    <property type="match status" value="1"/>
</dbReference>
<accession>A0A9W8I4T8</accession>
<dbReference type="GO" id="GO:0000712">
    <property type="term" value="P:resolution of meiotic recombination intermediates"/>
    <property type="evidence" value="ECO:0007669"/>
    <property type="project" value="TreeGrafter"/>
</dbReference>
<dbReference type="GO" id="GO:0048257">
    <property type="term" value="F:3'-flap endonuclease activity"/>
    <property type="evidence" value="ECO:0007669"/>
    <property type="project" value="TreeGrafter"/>
</dbReference>
<evidence type="ECO:0000256" key="12">
    <source>
        <dbReference type="ARBA" id="ARBA00023204"/>
    </source>
</evidence>
<dbReference type="Proteomes" id="UP001139887">
    <property type="component" value="Unassembled WGS sequence"/>
</dbReference>
<keyword evidence="13 16" id="KW-0539">Nucleus</keyword>
<protein>
    <recommendedName>
        <fullName evidence="4 16">Crossover junction endonuclease MUS81</fullName>
        <ecNumber evidence="16">3.1.22.-</ecNumber>
    </recommendedName>
</protein>
<dbReference type="AlphaFoldDB" id="A0A9W8I4T8"/>
<evidence type="ECO:0000256" key="9">
    <source>
        <dbReference type="ARBA" id="ARBA00022801"/>
    </source>
</evidence>
<comment type="caution">
    <text evidence="18">The sequence shown here is derived from an EMBL/GenBank/DDBJ whole genome shotgun (WGS) entry which is preliminary data.</text>
</comment>
<dbReference type="Gene3D" id="1.10.150.110">
    <property type="entry name" value="DNA polymerase beta, N-terminal domain-like"/>
    <property type="match status" value="1"/>
</dbReference>
<reference evidence="18" key="1">
    <citation type="submission" date="2022-07" db="EMBL/GenBank/DDBJ databases">
        <title>Phylogenomic reconstructions and comparative analyses of Kickxellomycotina fungi.</title>
        <authorList>
            <person name="Reynolds N.K."/>
            <person name="Stajich J.E."/>
            <person name="Barry K."/>
            <person name="Grigoriev I.V."/>
            <person name="Crous P."/>
            <person name="Smith M.E."/>
        </authorList>
    </citation>
    <scope>NUCLEOTIDE SEQUENCE</scope>
    <source>
        <strain evidence="18">NRRL 1566</strain>
    </source>
</reference>
<keyword evidence="14" id="KW-0469">Meiosis</keyword>
<comment type="function">
    <text evidence="15 16">Interacts with EME1 to form a DNA structure-specific endonuclease with substrate preference for branched DNA structures with a 5'-end at the branch nick. Typical substrates include 3'-flap structures, D-loops, replication forks and nicked Holliday junctions. May be required in mitosis for the processing of stalled or collapsed replication fork intermediates. May be required in meiosis for the repair of meiosis-specific double strand breaks subsequent to single-end invasion (SEI).</text>
</comment>
<dbReference type="GO" id="GO:0048476">
    <property type="term" value="C:Holliday junction resolvase complex"/>
    <property type="evidence" value="ECO:0007669"/>
    <property type="project" value="UniProtKB-UniRule"/>
</dbReference>
<evidence type="ECO:0000256" key="1">
    <source>
        <dbReference type="ARBA" id="ARBA00001946"/>
    </source>
</evidence>
<keyword evidence="12 16" id="KW-0234">DNA repair</keyword>
<dbReference type="FunFam" id="3.40.50.10130:FF:000005">
    <property type="entry name" value="crossover junction endonuclease MUS81 isoform X1"/>
    <property type="match status" value="1"/>
</dbReference>
<dbReference type="PANTHER" id="PTHR13451">
    <property type="entry name" value="CLASS II CROSSOVER JUNCTION ENDONUCLEASE MUS81"/>
    <property type="match status" value="1"/>
</dbReference>
<dbReference type="GO" id="GO:0031573">
    <property type="term" value="P:mitotic intra-S DNA damage checkpoint signaling"/>
    <property type="evidence" value="ECO:0007669"/>
    <property type="project" value="TreeGrafter"/>
</dbReference>
<keyword evidence="9 16" id="KW-0378">Hydrolase</keyword>
<dbReference type="GO" id="GO:0046872">
    <property type="term" value="F:metal ion binding"/>
    <property type="evidence" value="ECO:0007669"/>
    <property type="project" value="UniProtKB-UniRule"/>
</dbReference>